<organism evidence="1 2">
    <name type="scientific">Clonostachys rosea f. rosea IK726</name>
    <dbReference type="NCBI Taxonomy" id="1349383"/>
    <lineage>
        <taxon>Eukaryota</taxon>
        <taxon>Fungi</taxon>
        <taxon>Dikarya</taxon>
        <taxon>Ascomycota</taxon>
        <taxon>Pezizomycotina</taxon>
        <taxon>Sordariomycetes</taxon>
        <taxon>Hypocreomycetidae</taxon>
        <taxon>Hypocreales</taxon>
        <taxon>Bionectriaceae</taxon>
        <taxon>Clonostachys</taxon>
    </lineage>
</organism>
<name>A0ACA9TPK3_BIOOC</name>
<reference evidence="1" key="1">
    <citation type="submission" date="2020-04" db="EMBL/GenBank/DDBJ databases">
        <authorList>
            <person name="Broberg M."/>
        </authorList>
    </citation>
    <scope>NUCLEOTIDE SEQUENCE</scope>
</reference>
<proteinExistence type="predicted"/>
<gene>
    <name evidence="1" type="ORF">CRV2_00000052</name>
</gene>
<evidence type="ECO:0000313" key="1">
    <source>
        <dbReference type="EMBL" id="CAG9942901.1"/>
    </source>
</evidence>
<protein>
    <submittedName>
        <fullName evidence="1">Uncharacterized protein</fullName>
    </submittedName>
</protein>
<comment type="caution">
    <text evidence="1">The sequence shown here is derived from an EMBL/GenBank/DDBJ whole genome shotgun (WGS) entry which is preliminary data.</text>
</comment>
<evidence type="ECO:0000313" key="2">
    <source>
        <dbReference type="Proteomes" id="UP000836387"/>
    </source>
</evidence>
<dbReference type="EMBL" id="CADEHS020000007">
    <property type="protein sequence ID" value="CAG9942901.1"/>
    <property type="molecule type" value="Genomic_DNA"/>
</dbReference>
<dbReference type="Proteomes" id="UP000836387">
    <property type="component" value="Unassembled WGS sequence"/>
</dbReference>
<keyword evidence="2" id="KW-1185">Reference proteome</keyword>
<sequence length="92" mass="10368">MEVKPHKRGMAGGIPIEVRKMKALTVTDPLQPNPFTDVTRNSFYVWGGYVPFDLSSDELADFLNLWMFIVDGEGGSFWGKETLVNADFLLEL</sequence>
<reference evidence="1" key="2">
    <citation type="submission" date="2021-10" db="EMBL/GenBank/DDBJ databases">
        <authorList>
            <person name="Piombo E."/>
        </authorList>
    </citation>
    <scope>NUCLEOTIDE SEQUENCE</scope>
</reference>
<accession>A0ACA9TPK3</accession>